<organism evidence="1 2">
    <name type="scientific">Hydrogenophaga bisanensis</name>
    <dbReference type="NCBI Taxonomy" id="439611"/>
    <lineage>
        <taxon>Bacteria</taxon>
        <taxon>Pseudomonadati</taxon>
        <taxon>Pseudomonadota</taxon>
        <taxon>Betaproteobacteria</taxon>
        <taxon>Burkholderiales</taxon>
        <taxon>Comamonadaceae</taxon>
        <taxon>Hydrogenophaga</taxon>
    </lineage>
</organism>
<evidence type="ECO:0000313" key="2">
    <source>
        <dbReference type="Proteomes" id="UP001596495"/>
    </source>
</evidence>
<proteinExistence type="predicted"/>
<accession>A0ABW2RBB9</accession>
<name>A0ABW2RBB9_9BURK</name>
<sequence>MQLQYLIFDASDDGEGNGSWEAMASVPPDELSTVMAEVRAVEAAAQSDAPGPRGALDDGGAWDLDIQTLPDGDERVSVTLTLTGPWAWGEDLIGRLSAP</sequence>
<evidence type="ECO:0000313" key="1">
    <source>
        <dbReference type="EMBL" id="MFC7435377.1"/>
    </source>
</evidence>
<keyword evidence="2" id="KW-1185">Reference proteome</keyword>
<comment type="caution">
    <text evidence="1">The sequence shown here is derived from an EMBL/GenBank/DDBJ whole genome shotgun (WGS) entry which is preliminary data.</text>
</comment>
<dbReference type="Proteomes" id="UP001596495">
    <property type="component" value="Unassembled WGS sequence"/>
</dbReference>
<dbReference type="RefSeq" id="WP_382257969.1">
    <property type="nucleotide sequence ID" value="NZ_JBHTBX010000008.1"/>
</dbReference>
<gene>
    <name evidence="1" type="ORF">ACFQNJ_12765</name>
</gene>
<reference evidence="2" key="1">
    <citation type="journal article" date="2019" name="Int. J. Syst. Evol. Microbiol.">
        <title>The Global Catalogue of Microorganisms (GCM) 10K type strain sequencing project: providing services to taxonomists for standard genome sequencing and annotation.</title>
        <authorList>
            <consortium name="The Broad Institute Genomics Platform"/>
            <consortium name="The Broad Institute Genome Sequencing Center for Infectious Disease"/>
            <person name="Wu L."/>
            <person name="Ma J."/>
        </authorList>
    </citation>
    <scope>NUCLEOTIDE SEQUENCE [LARGE SCALE GENOMIC DNA]</scope>
    <source>
        <strain evidence="2">CCUG 54518</strain>
    </source>
</reference>
<dbReference type="EMBL" id="JBHTBX010000008">
    <property type="protein sequence ID" value="MFC7435377.1"/>
    <property type="molecule type" value="Genomic_DNA"/>
</dbReference>
<protein>
    <submittedName>
        <fullName evidence="1">Uncharacterized protein</fullName>
    </submittedName>
</protein>